<evidence type="ECO:0000256" key="3">
    <source>
        <dbReference type="ARBA" id="ARBA00023082"/>
    </source>
</evidence>
<keyword evidence="5" id="KW-0804">Transcription</keyword>
<keyword evidence="3" id="KW-0731">Sigma factor</keyword>
<keyword evidence="10" id="KW-1185">Reference proteome</keyword>
<dbReference type="PANTHER" id="PTHR43133:SF8">
    <property type="entry name" value="RNA POLYMERASE SIGMA FACTOR HI_1459-RELATED"/>
    <property type="match status" value="1"/>
</dbReference>
<feature type="compositionally biased region" description="Gly residues" evidence="6">
    <location>
        <begin position="204"/>
        <end position="214"/>
    </location>
</feature>
<organism evidence="9 10">
    <name type="scientific">Azospirillum thermophilum</name>
    <dbReference type="NCBI Taxonomy" id="2202148"/>
    <lineage>
        <taxon>Bacteria</taxon>
        <taxon>Pseudomonadati</taxon>
        <taxon>Pseudomonadota</taxon>
        <taxon>Alphaproteobacteria</taxon>
        <taxon>Rhodospirillales</taxon>
        <taxon>Azospirillaceae</taxon>
        <taxon>Azospirillum</taxon>
    </lineage>
</organism>
<accession>A0A2S2CSF3</accession>
<protein>
    <submittedName>
        <fullName evidence="9">RNA polymerase sigma factor</fullName>
    </submittedName>
</protein>
<comment type="similarity">
    <text evidence="1">Belongs to the sigma-70 factor family. ECF subfamily.</text>
</comment>
<dbReference type="InterPro" id="IPR039425">
    <property type="entry name" value="RNA_pol_sigma-70-like"/>
</dbReference>
<dbReference type="SUPFAM" id="SSF88946">
    <property type="entry name" value="Sigma2 domain of RNA polymerase sigma factors"/>
    <property type="match status" value="1"/>
</dbReference>
<keyword evidence="2" id="KW-0805">Transcription regulation</keyword>
<proteinExistence type="inferred from homology"/>
<reference evidence="10" key="1">
    <citation type="submission" date="2018-05" db="EMBL/GenBank/DDBJ databases">
        <title>Azospirillum thermophila sp. nov., a novel isolated from hot spring.</title>
        <authorList>
            <person name="Zhao Z."/>
        </authorList>
    </citation>
    <scope>NUCLEOTIDE SEQUENCE [LARGE SCALE GENOMIC DNA]</scope>
    <source>
        <strain evidence="10">CFH 70021</strain>
    </source>
</reference>
<dbReference type="InterPro" id="IPR013324">
    <property type="entry name" value="RNA_pol_sigma_r3/r4-like"/>
</dbReference>
<dbReference type="InterPro" id="IPR036388">
    <property type="entry name" value="WH-like_DNA-bd_sf"/>
</dbReference>
<dbReference type="KEGG" id="azz:DEW08_15525"/>
<dbReference type="NCBIfam" id="NF004113">
    <property type="entry name" value="PRK05602.1"/>
    <property type="match status" value="1"/>
</dbReference>
<dbReference type="EMBL" id="CP029353">
    <property type="protein sequence ID" value="AWK87444.1"/>
    <property type="molecule type" value="Genomic_DNA"/>
</dbReference>
<dbReference type="GO" id="GO:0003677">
    <property type="term" value="F:DNA binding"/>
    <property type="evidence" value="ECO:0007669"/>
    <property type="project" value="UniProtKB-KW"/>
</dbReference>
<dbReference type="GO" id="GO:0016987">
    <property type="term" value="F:sigma factor activity"/>
    <property type="evidence" value="ECO:0007669"/>
    <property type="project" value="UniProtKB-KW"/>
</dbReference>
<dbReference type="InterPro" id="IPR014284">
    <property type="entry name" value="RNA_pol_sigma-70_dom"/>
</dbReference>
<dbReference type="Pfam" id="PF04542">
    <property type="entry name" value="Sigma70_r2"/>
    <property type="match status" value="1"/>
</dbReference>
<dbReference type="InterPro" id="IPR013325">
    <property type="entry name" value="RNA_pol_sigma_r2"/>
</dbReference>
<keyword evidence="4" id="KW-0238">DNA-binding</keyword>
<name>A0A2S2CSF3_9PROT</name>
<evidence type="ECO:0000256" key="6">
    <source>
        <dbReference type="SAM" id="MobiDB-lite"/>
    </source>
</evidence>
<dbReference type="InterPro" id="IPR013249">
    <property type="entry name" value="RNA_pol_sigma70_r4_t2"/>
</dbReference>
<dbReference type="OrthoDB" id="9780326at2"/>
<evidence type="ECO:0000256" key="5">
    <source>
        <dbReference type="ARBA" id="ARBA00023163"/>
    </source>
</evidence>
<dbReference type="Gene3D" id="1.10.1740.10">
    <property type="match status" value="1"/>
</dbReference>
<feature type="region of interest" description="Disordered" evidence="6">
    <location>
        <begin position="193"/>
        <end position="214"/>
    </location>
</feature>
<evidence type="ECO:0000256" key="4">
    <source>
        <dbReference type="ARBA" id="ARBA00023125"/>
    </source>
</evidence>
<dbReference type="AlphaFoldDB" id="A0A2S2CSF3"/>
<dbReference type="Proteomes" id="UP000245629">
    <property type="component" value="Chromosome 2"/>
</dbReference>
<dbReference type="GO" id="GO:0006352">
    <property type="term" value="P:DNA-templated transcription initiation"/>
    <property type="evidence" value="ECO:0007669"/>
    <property type="project" value="InterPro"/>
</dbReference>
<evidence type="ECO:0000259" key="7">
    <source>
        <dbReference type="Pfam" id="PF04542"/>
    </source>
</evidence>
<evidence type="ECO:0000313" key="9">
    <source>
        <dbReference type="EMBL" id="AWK87444.1"/>
    </source>
</evidence>
<dbReference type="InterPro" id="IPR007627">
    <property type="entry name" value="RNA_pol_sigma70_r2"/>
</dbReference>
<evidence type="ECO:0000313" key="10">
    <source>
        <dbReference type="Proteomes" id="UP000245629"/>
    </source>
</evidence>
<evidence type="ECO:0000256" key="2">
    <source>
        <dbReference type="ARBA" id="ARBA00023015"/>
    </source>
</evidence>
<dbReference type="SUPFAM" id="SSF88659">
    <property type="entry name" value="Sigma3 and sigma4 domains of RNA polymerase sigma factors"/>
    <property type="match status" value="1"/>
</dbReference>
<evidence type="ECO:0000259" key="8">
    <source>
        <dbReference type="Pfam" id="PF08281"/>
    </source>
</evidence>
<dbReference type="Pfam" id="PF08281">
    <property type="entry name" value="Sigma70_r4_2"/>
    <property type="match status" value="1"/>
</dbReference>
<dbReference type="PANTHER" id="PTHR43133">
    <property type="entry name" value="RNA POLYMERASE ECF-TYPE SIGMA FACTO"/>
    <property type="match status" value="1"/>
</dbReference>
<evidence type="ECO:0000256" key="1">
    <source>
        <dbReference type="ARBA" id="ARBA00010641"/>
    </source>
</evidence>
<gene>
    <name evidence="9" type="ORF">DEW08_15525</name>
</gene>
<sequence length="214" mass="22951">MVGARPELGQPELEGLDDDALMAEIAGGCRPAFELLCRRHLKRSLGVAQRVLGSPQDAEEVVQDALLQLWEHADRWRGGEAKVSTWLYRVVLNRSLDYRRRRSFAPLEDAGDIPSGQPDAEALVEERQLAACVEEAIAGLPDRQRAALSLCYYGELSCAEAAASLQVSVSAMESLLVRARRMVRARLAGLTGASPTGMAPAGKDPGGAGEGGRS</sequence>
<dbReference type="NCBIfam" id="TIGR02937">
    <property type="entry name" value="sigma70-ECF"/>
    <property type="match status" value="1"/>
</dbReference>
<feature type="domain" description="RNA polymerase sigma-70 region 2" evidence="7">
    <location>
        <begin position="37"/>
        <end position="103"/>
    </location>
</feature>
<feature type="domain" description="RNA polymerase sigma factor 70 region 4 type 2" evidence="8">
    <location>
        <begin position="132"/>
        <end position="181"/>
    </location>
</feature>
<dbReference type="Gene3D" id="1.10.10.10">
    <property type="entry name" value="Winged helix-like DNA-binding domain superfamily/Winged helix DNA-binding domain"/>
    <property type="match status" value="1"/>
</dbReference>